<name>A0A7U7J2M1_9GAMM</name>
<accession>A0A7U7J2M1</accession>
<reference evidence="2 3" key="1">
    <citation type="journal article" date="2014" name="ISME J.">
        <title>Candidatus Competibacter-lineage genomes retrieved from metagenomes reveal functional metabolic diversity.</title>
        <authorList>
            <person name="McIlroy S.J."/>
            <person name="Albertsen M."/>
            <person name="Andresen E.K."/>
            <person name="Saunders A.M."/>
            <person name="Kristiansen R."/>
            <person name="Stokholm-Bjerregaard M."/>
            <person name="Nielsen K.L."/>
            <person name="Nielsen P.H."/>
        </authorList>
    </citation>
    <scope>NUCLEOTIDE SEQUENCE [LARGE SCALE GENOMIC DNA]</scope>
    <source>
        <strain evidence="2 3">Run_B_J11</strain>
    </source>
</reference>
<comment type="caution">
    <text evidence="2">The sequence shown here is derived from an EMBL/GenBank/DDBJ whole genome shotgun (WGS) entry which is preliminary data.</text>
</comment>
<evidence type="ECO:0000313" key="3">
    <source>
        <dbReference type="Proteomes" id="UP000019184"/>
    </source>
</evidence>
<dbReference type="InterPro" id="IPR021027">
    <property type="entry name" value="Transposase_put_HTH"/>
</dbReference>
<sequence length="74" mass="8060">MGASRFAYNWALAEWQRQFEAGEKPNEAALRRQFNALKPLAPSPLTVSGFGCPKSAGYGCVRNCGLTASRCRPP</sequence>
<dbReference type="Proteomes" id="UP000019184">
    <property type="component" value="Unassembled WGS sequence"/>
</dbReference>
<dbReference type="AlphaFoldDB" id="A0A7U7J2M1"/>
<keyword evidence="3" id="KW-1185">Reference proteome</keyword>
<evidence type="ECO:0000259" key="1">
    <source>
        <dbReference type="Pfam" id="PF12323"/>
    </source>
</evidence>
<protein>
    <recommendedName>
        <fullName evidence="1">Transposase putative helix-turn-helix domain-containing protein</fullName>
    </recommendedName>
</protein>
<proteinExistence type="predicted"/>
<organism evidence="2 3">
    <name type="scientific">Candidatus Contendobacter odensis Run_B_J11</name>
    <dbReference type="NCBI Taxonomy" id="1400861"/>
    <lineage>
        <taxon>Bacteria</taxon>
        <taxon>Pseudomonadati</taxon>
        <taxon>Pseudomonadota</taxon>
        <taxon>Gammaproteobacteria</taxon>
        <taxon>Candidatus Competibacteraceae</taxon>
        <taxon>Candidatus Contendibacter</taxon>
    </lineage>
</organism>
<dbReference type="EMBL" id="CBTK010000026">
    <property type="protein sequence ID" value="CDH43473.1"/>
    <property type="molecule type" value="Genomic_DNA"/>
</dbReference>
<evidence type="ECO:0000313" key="2">
    <source>
        <dbReference type="EMBL" id="CDH43473.1"/>
    </source>
</evidence>
<dbReference type="Pfam" id="PF12323">
    <property type="entry name" value="HTH_OrfB_IS605"/>
    <property type="match status" value="1"/>
</dbReference>
<feature type="domain" description="Transposase putative helix-turn-helix" evidence="1">
    <location>
        <begin position="1"/>
        <end position="24"/>
    </location>
</feature>
<dbReference type="RefSeq" id="WP_230314302.1">
    <property type="nucleotide sequence ID" value="NZ_CBTK010000026.1"/>
</dbReference>
<gene>
    <name evidence="2" type="ORF">BN874_1210003</name>
</gene>